<protein>
    <submittedName>
        <fullName evidence="2">Flagellar motor protein MotA</fullName>
    </submittedName>
</protein>
<dbReference type="RefSeq" id="WP_111195921.1">
    <property type="nucleotide sequence ID" value="NZ_QKVK01000001.1"/>
</dbReference>
<keyword evidence="3" id="KW-1185">Reference proteome</keyword>
<dbReference type="EMBL" id="QKVK01000001">
    <property type="protein sequence ID" value="PZF78593.1"/>
    <property type="molecule type" value="Genomic_DNA"/>
</dbReference>
<sequence length="357" mass="38661">MAEPAATQPLDPPRVYLVHMTVFVLLVAILVVVILPGLLRAFMANPMLNGVIVATLLFGIIHSFRMVWRLFREVNWVNRFREGDPDDNGRPPGLLAPMAFLLKNRQDAVLSPVTMRSVLDSLASRLDESRDLSRYLVGLLIFLGLLGTFWGLLETVQSIGGAIEGLDVSSTQSATLFDQLKRGLQAPLQGMGLSFSSSLLGLSGSLILGFLDLKAAQAQNRFYIDLEDWLSSITDVAAGAGGDAALQGANAASITPQLLRSEVAALQRAVEKLTYVIEGQRATASPAAAAPRPDGDSIEQLADAVAGLVAQMREEQKIVRQWAQGQQTQQNEIQRLLIRATGPLSRGATRAREDERP</sequence>
<evidence type="ECO:0000256" key="1">
    <source>
        <dbReference type="SAM" id="Phobius"/>
    </source>
</evidence>
<keyword evidence="2" id="KW-0966">Cell projection</keyword>
<keyword evidence="2" id="KW-0282">Flagellum</keyword>
<reference evidence="3" key="1">
    <citation type="submission" date="2018-06" db="EMBL/GenBank/DDBJ databases">
        <title>Aestuariibacter litoralis strain KCTC 52945T.</title>
        <authorList>
            <person name="Li X."/>
            <person name="Salam N."/>
            <person name="Li J.-L."/>
            <person name="Chen Y.-M."/>
            <person name="Yang Z.-W."/>
            <person name="Zhang L.-Y."/>
            <person name="Han M.-X."/>
            <person name="Xiao M."/>
            <person name="Li W.-J."/>
        </authorList>
    </citation>
    <scope>NUCLEOTIDE SEQUENCE [LARGE SCALE GENOMIC DNA]</scope>
    <source>
        <strain evidence="3">KCTC 52945</strain>
    </source>
</reference>
<comment type="caution">
    <text evidence="2">The sequence shown here is derived from an EMBL/GenBank/DDBJ whole genome shotgun (WGS) entry which is preliminary data.</text>
</comment>
<keyword evidence="2" id="KW-0969">Cilium</keyword>
<keyword evidence="1" id="KW-0812">Transmembrane</keyword>
<evidence type="ECO:0000313" key="3">
    <source>
        <dbReference type="Proteomes" id="UP000248795"/>
    </source>
</evidence>
<dbReference type="Proteomes" id="UP000248795">
    <property type="component" value="Unassembled WGS sequence"/>
</dbReference>
<feature type="transmembrane region" description="Helical" evidence="1">
    <location>
        <begin position="51"/>
        <end position="71"/>
    </location>
</feature>
<name>A0A2W2CEG0_9HYPH</name>
<evidence type="ECO:0000313" key="2">
    <source>
        <dbReference type="EMBL" id="PZF78593.1"/>
    </source>
</evidence>
<keyword evidence="1" id="KW-1133">Transmembrane helix</keyword>
<feature type="transmembrane region" description="Helical" evidence="1">
    <location>
        <begin position="191"/>
        <end position="211"/>
    </location>
</feature>
<accession>A0A2W2CEG0</accession>
<keyword evidence="1" id="KW-0472">Membrane</keyword>
<dbReference type="AlphaFoldDB" id="A0A2W2CEG0"/>
<feature type="transmembrane region" description="Helical" evidence="1">
    <location>
        <begin position="135"/>
        <end position="153"/>
    </location>
</feature>
<proteinExistence type="predicted"/>
<gene>
    <name evidence="2" type="ORF">DK847_01945</name>
</gene>
<feature type="transmembrane region" description="Helical" evidence="1">
    <location>
        <begin position="16"/>
        <end position="39"/>
    </location>
</feature>
<organism evidence="2 3">
    <name type="scientific">Aestuariivirga litoralis</name>
    <dbReference type="NCBI Taxonomy" id="2650924"/>
    <lineage>
        <taxon>Bacteria</taxon>
        <taxon>Pseudomonadati</taxon>
        <taxon>Pseudomonadota</taxon>
        <taxon>Alphaproteobacteria</taxon>
        <taxon>Hyphomicrobiales</taxon>
        <taxon>Aestuariivirgaceae</taxon>
        <taxon>Aestuariivirga</taxon>
    </lineage>
</organism>